<dbReference type="RefSeq" id="XP_066922872.1">
    <property type="nucleotide sequence ID" value="XM_067066771.1"/>
</dbReference>
<organism evidence="6 7">
    <name type="scientific">Clytia hemisphaerica</name>
    <dbReference type="NCBI Taxonomy" id="252671"/>
    <lineage>
        <taxon>Eukaryota</taxon>
        <taxon>Metazoa</taxon>
        <taxon>Cnidaria</taxon>
        <taxon>Hydrozoa</taxon>
        <taxon>Hydroidolina</taxon>
        <taxon>Leptothecata</taxon>
        <taxon>Obeliida</taxon>
        <taxon>Clytiidae</taxon>
        <taxon>Clytia</taxon>
    </lineage>
</organism>
<dbReference type="PANTHER" id="PTHR23510:SF16">
    <property type="entry name" value="MAJOR FACILITATOR SUPERFAMILY (MFS) PROFILE DOMAIN-CONTAINING PROTEIN"/>
    <property type="match status" value="1"/>
</dbReference>
<feature type="transmembrane region" description="Helical" evidence="5">
    <location>
        <begin position="181"/>
        <end position="203"/>
    </location>
</feature>
<evidence type="ECO:0000256" key="2">
    <source>
        <dbReference type="ARBA" id="ARBA00022692"/>
    </source>
</evidence>
<feature type="transmembrane region" description="Helical" evidence="5">
    <location>
        <begin position="286"/>
        <end position="304"/>
    </location>
</feature>
<evidence type="ECO:0000256" key="5">
    <source>
        <dbReference type="SAM" id="Phobius"/>
    </source>
</evidence>
<reference evidence="6" key="1">
    <citation type="submission" date="2021-01" db="UniProtKB">
        <authorList>
            <consortium name="EnsemblMetazoa"/>
        </authorList>
    </citation>
    <scope>IDENTIFICATION</scope>
</reference>
<dbReference type="InterPro" id="IPR036259">
    <property type="entry name" value="MFS_trans_sf"/>
</dbReference>
<dbReference type="AlphaFoldDB" id="A0A7M5UQZ5"/>
<keyword evidence="2 5" id="KW-0812">Transmembrane</keyword>
<comment type="subcellular location">
    <subcellularLocation>
        <location evidence="1">Membrane</location>
        <topology evidence="1">Multi-pass membrane protein</topology>
    </subcellularLocation>
</comment>
<dbReference type="OrthoDB" id="6037872at2759"/>
<evidence type="ECO:0000313" key="7">
    <source>
        <dbReference type="Proteomes" id="UP000594262"/>
    </source>
</evidence>
<dbReference type="GO" id="GO:0022857">
    <property type="term" value="F:transmembrane transporter activity"/>
    <property type="evidence" value="ECO:0007669"/>
    <property type="project" value="InterPro"/>
</dbReference>
<dbReference type="Gene3D" id="1.20.1250.20">
    <property type="entry name" value="MFS general substrate transporter like domains"/>
    <property type="match status" value="1"/>
</dbReference>
<dbReference type="GeneID" id="136810200"/>
<feature type="transmembrane region" description="Helical" evidence="5">
    <location>
        <begin position="391"/>
        <end position="408"/>
    </location>
</feature>
<evidence type="ECO:0000256" key="1">
    <source>
        <dbReference type="ARBA" id="ARBA00004141"/>
    </source>
</evidence>
<dbReference type="PANTHER" id="PTHR23510">
    <property type="entry name" value="INNER MEMBRANE TRANSPORT PROTEIN YAJR"/>
    <property type="match status" value="1"/>
</dbReference>
<evidence type="ECO:0000256" key="3">
    <source>
        <dbReference type="ARBA" id="ARBA00022989"/>
    </source>
</evidence>
<feature type="transmembrane region" description="Helical" evidence="5">
    <location>
        <begin position="143"/>
        <end position="161"/>
    </location>
</feature>
<dbReference type="GO" id="GO:0016020">
    <property type="term" value="C:membrane"/>
    <property type="evidence" value="ECO:0007669"/>
    <property type="project" value="UniProtKB-SubCell"/>
</dbReference>
<sequence length="442" mass="50409">MQDNEDQILQAWYTKRRRTTVIGILQKCIFAFEYSSVAVSALYYYQNTFQVQNARLFYSITMAIMYFSAAFSATFVGRYMDKTRNLRRITMMSALLSISGNIIYILPFSRYFPILARGLCGMADGIQPAMSGEFSRVYTKDELGKVLSIYHISASLVYAIAPSTPALFTDVQFHIGPIEINQYNCVGLVLSIVLLLYAILAFINVTDLTKESGYQIFIKRFKQENSTTKGDGHSGERLWSLMDTVTNINLLSIILPDGFLGFVYSLMEVIINMVGLYNFSWSITRVSTLTCIGAIIFSTVMFLFQQRTLKGRYIFYFLFISCFSLAAMELSLLNISIQIPINSQALKMALFESCLGLNIIFGFGSTVYSKWLLFSLVPVNSKSYVESHRYIVAKVCCCTGFFTASFIYQQSFEWFTVLILCCFIIAFILLLRKNRFLRKIKD</sequence>
<dbReference type="SUPFAM" id="SSF103473">
    <property type="entry name" value="MFS general substrate transporter"/>
    <property type="match status" value="1"/>
</dbReference>
<keyword evidence="4 5" id="KW-0472">Membrane</keyword>
<dbReference type="InterPro" id="IPR051068">
    <property type="entry name" value="MFS_Domain-Containing_Protein"/>
</dbReference>
<dbReference type="Pfam" id="PF07690">
    <property type="entry name" value="MFS_1"/>
    <property type="match status" value="1"/>
</dbReference>
<feature type="transmembrane region" description="Helical" evidence="5">
    <location>
        <begin position="355"/>
        <end position="379"/>
    </location>
</feature>
<protein>
    <submittedName>
        <fullName evidence="6">Uncharacterized protein</fullName>
    </submittedName>
</protein>
<dbReference type="EnsemblMetazoa" id="CLYHEMT004302.1">
    <property type="protein sequence ID" value="CLYHEMP004302.1"/>
    <property type="gene ID" value="CLYHEMG004302"/>
</dbReference>
<accession>A0A7M5UQZ5</accession>
<feature type="transmembrane region" description="Helical" evidence="5">
    <location>
        <begin position="21"/>
        <end position="44"/>
    </location>
</feature>
<keyword evidence="3 5" id="KW-1133">Transmembrane helix</keyword>
<feature type="transmembrane region" description="Helical" evidence="5">
    <location>
        <begin position="56"/>
        <end position="77"/>
    </location>
</feature>
<keyword evidence="7" id="KW-1185">Reference proteome</keyword>
<evidence type="ECO:0000256" key="4">
    <source>
        <dbReference type="ARBA" id="ARBA00023136"/>
    </source>
</evidence>
<proteinExistence type="predicted"/>
<feature type="transmembrane region" description="Helical" evidence="5">
    <location>
        <begin position="313"/>
        <end position="335"/>
    </location>
</feature>
<evidence type="ECO:0000313" key="6">
    <source>
        <dbReference type="EnsemblMetazoa" id="CLYHEMP004302.1"/>
    </source>
</evidence>
<name>A0A7M5UQZ5_9CNID</name>
<feature type="transmembrane region" description="Helical" evidence="5">
    <location>
        <begin position="414"/>
        <end position="431"/>
    </location>
</feature>
<dbReference type="InterPro" id="IPR011701">
    <property type="entry name" value="MFS"/>
</dbReference>
<dbReference type="Proteomes" id="UP000594262">
    <property type="component" value="Unplaced"/>
</dbReference>